<dbReference type="InterPro" id="IPR021354">
    <property type="entry name" value="DUF2975"/>
</dbReference>
<evidence type="ECO:0000313" key="2">
    <source>
        <dbReference type="Proteomes" id="UP000007509"/>
    </source>
</evidence>
<dbReference type="RefSeq" id="WP_007846737.1">
    <property type="nucleotide sequence ID" value="NZ_AKJY01000106.1"/>
</dbReference>
<dbReference type="Pfam" id="PF11188">
    <property type="entry name" value="DUF2975"/>
    <property type="match status" value="1"/>
</dbReference>
<gene>
    <name evidence="1" type="ORF">PMI13_03861</name>
</gene>
<proteinExistence type="predicted"/>
<name>J3CBH6_9FLAO</name>
<comment type="caution">
    <text evidence="1">The sequence shown here is derived from an EMBL/GenBank/DDBJ whole genome shotgun (WGS) entry which is preliminary data.</text>
</comment>
<accession>J3CBH6</accession>
<evidence type="ECO:0000313" key="1">
    <source>
        <dbReference type="EMBL" id="EJL68106.1"/>
    </source>
</evidence>
<keyword evidence="2" id="KW-1185">Reference proteome</keyword>
<organism evidence="1 2">
    <name type="scientific">Chryseobacterium populi</name>
    <dbReference type="NCBI Taxonomy" id="1144316"/>
    <lineage>
        <taxon>Bacteria</taxon>
        <taxon>Pseudomonadati</taxon>
        <taxon>Bacteroidota</taxon>
        <taxon>Flavobacteriia</taxon>
        <taxon>Flavobacteriales</taxon>
        <taxon>Weeksellaceae</taxon>
        <taxon>Chryseobacterium group</taxon>
        <taxon>Chryseobacterium</taxon>
    </lineage>
</organism>
<protein>
    <recommendedName>
        <fullName evidence="3">DUF2975 domain-containing protein</fullName>
    </recommendedName>
</protein>
<dbReference type="OrthoDB" id="1163870at2"/>
<evidence type="ECO:0008006" key="3">
    <source>
        <dbReference type="Google" id="ProtNLM"/>
    </source>
</evidence>
<dbReference type="EMBL" id="AKJY01000106">
    <property type="protein sequence ID" value="EJL68106.1"/>
    <property type="molecule type" value="Genomic_DNA"/>
</dbReference>
<sequence>MKLIGEKSLSTILNKLLLVGSVIQVLYLVYLIFGFIVAYYNLYQKTQYFSNTFKTGNFNNGVDKTASDPLNFQFNMPLSDAVIKGDYTLYTFISIIFFIGFYSIFTFYLFRIFKGMSSEILFNTKVIRHLRQFALFNIAFIPIYSTILFFMDKSVYNIDPMFILLHLTIGVIILFIIEFFKKGYELQLENDLTI</sequence>
<dbReference type="PATRIC" id="fig|1144316.3.peg.3876"/>
<dbReference type="AlphaFoldDB" id="J3CBH6"/>
<dbReference type="Proteomes" id="UP000007509">
    <property type="component" value="Unassembled WGS sequence"/>
</dbReference>
<reference evidence="1 2" key="1">
    <citation type="journal article" date="2012" name="J. Bacteriol.">
        <title>Twenty-one genome sequences from Pseudomonas species and 19 genome sequences from diverse bacteria isolated from the rhizosphere and endosphere of Populus deltoides.</title>
        <authorList>
            <person name="Brown S.D."/>
            <person name="Utturkar S.M."/>
            <person name="Klingeman D.M."/>
            <person name="Johnson C.M."/>
            <person name="Martin S.L."/>
            <person name="Land M.L."/>
            <person name="Lu T.Y."/>
            <person name="Schadt C.W."/>
            <person name="Doktycz M.J."/>
            <person name="Pelletier D.A."/>
        </authorList>
    </citation>
    <scope>NUCLEOTIDE SEQUENCE [LARGE SCALE GENOMIC DNA]</scope>
    <source>
        <strain evidence="1 2">CF314</strain>
    </source>
</reference>